<evidence type="ECO:0008006" key="8">
    <source>
        <dbReference type="Google" id="ProtNLM"/>
    </source>
</evidence>
<sequence>MEAINALHFFPTSKPNRSSLPTSKLYLKPAQNLLKQPNIHRVVSITTPEPSPMLDQNHRPINITTNSNPCNDQLQEKIQESVTAYWDYQFLFVSQRAETVEPVQLQVVEGEVPSDFPPGTYYLTGPGIFSDDHGSTVHPLDGHGYLRAFKIDGDVQYSAKYIKTDAQKEECNSETGEWTFTYRGPFSVLRGGKKFGNTKVMKNVANTSVLKWGGKLLCLWEGGDPYEIDIENGHLDTVGIFDLINRHHLQPEDVSPGGVNQISEDAKEVSGDGGGGFWDFASGVVKPILHGIFKMPPKRLLSHYKIDPTLDRLLTVSCNAEDMLIPRSSFTFYEFDSNFKLLQKQEFDIPEHMMNHDWAFTETHYVLFGNRIKLDVPGSMLAVCGLSPMITALSVNPNKPTSPIYVLPRFPDKVKSNRDWTTPVEAPSQMWVLHAGNAFELTDQRGNLEIQIHAAICSYKWFNFHKMFGYNWKTGKLDPSFMNARNGQENTLPHLVKVS</sequence>
<organism evidence="6 7">
    <name type="scientific">Papaver somniferum</name>
    <name type="common">Opium poppy</name>
    <dbReference type="NCBI Taxonomy" id="3469"/>
    <lineage>
        <taxon>Eukaryota</taxon>
        <taxon>Viridiplantae</taxon>
        <taxon>Streptophyta</taxon>
        <taxon>Embryophyta</taxon>
        <taxon>Tracheophyta</taxon>
        <taxon>Spermatophyta</taxon>
        <taxon>Magnoliopsida</taxon>
        <taxon>Ranunculales</taxon>
        <taxon>Papaveraceae</taxon>
        <taxon>Papaveroideae</taxon>
        <taxon>Papaver</taxon>
    </lineage>
</organism>
<comment type="similarity">
    <text evidence="1">Belongs to the carotenoid oxygenase family.</text>
</comment>
<evidence type="ECO:0000256" key="2">
    <source>
        <dbReference type="ARBA" id="ARBA00022723"/>
    </source>
</evidence>
<feature type="binding site" evidence="5">
    <location>
        <position position="434"/>
    </location>
    <ligand>
        <name>Fe cation</name>
        <dbReference type="ChEBI" id="CHEBI:24875"/>
        <note>catalytic</note>
    </ligand>
</feature>
<keyword evidence="3" id="KW-0223">Dioxygenase</keyword>
<gene>
    <name evidence="6" type="ORF">C5167_048321</name>
</gene>
<dbReference type="GO" id="GO:0045549">
    <property type="term" value="F:9-cis-epoxycarotenoid dioxygenase activity"/>
    <property type="evidence" value="ECO:0007669"/>
    <property type="project" value="TreeGrafter"/>
</dbReference>
<feature type="binding site" evidence="5">
    <location>
        <position position="356"/>
    </location>
    <ligand>
        <name>Fe cation</name>
        <dbReference type="ChEBI" id="CHEBI:24875"/>
        <note>catalytic</note>
    </ligand>
</feature>
<keyword evidence="4 5" id="KW-0408">Iron</keyword>
<evidence type="ECO:0000256" key="4">
    <source>
        <dbReference type="ARBA" id="ARBA00023004"/>
    </source>
</evidence>
<dbReference type="GO" id="GO:0016121">
    <property type="term" value="P:carotene catabolic process"/>
    <property type="evidence" value="ECO:0007669"/>
    <property type="project" value="TreeGrafter"/>
</dbReference>
<dbReference type="Proteomes" id="UP000316621">
    <property type="component" value="Chromosome 8"/>
</dbReference>
<protein>
    <recommendedName>
        <fullName evidence="8">Carotenoid cleavage dioxygenase 7</fullName>
    </recommendedName>
</protein>
<dbReference type="PANTHER" id="PTHR10543">
    <property type="entry name" value="BETA-CAROTENE DIOXYGENASE"/>
    <property type="match status" value="1"/>
</dbReference>
<evidence type="ECO:0000256" key="1">
    <source>
        <dbReference type="ARBA" id="ARBA00006787"/>
    </source>
</evidence>
<evidence type="ECO:0000313" key="7">
    <source>
        <dbReference type="Proteomes" id="UP000316621"/>
    </source>
</evidence>
<evidence type="ECO:0000313" key="6">
    <source>
        <dbReference type="EMBL" id="RZC72842.1"/>
    </source>
</evidence>
<keyword evidence="2 5" id="KW-0479">Metal-binding</keyword>
<keyword evidence="7" id="KW-1185">Reference proteome</keyword>
<dbReference type="PANTHER" id="PTHR10543:SF37">
    <property type="entry name" value="CAROTENOID CLEAVAGE DIOXYGENASE 7, CHLOROPLASTIC"/>
    <property type="match status" value="1"/>
</dbReference>
<evidence type="ECO:0000256" key="5">
    <source>
        <dbReference type="PIRSR" id="PIRSR604294-1"/>
    </source>
</evidence>
<dbReference type="InterPro" id="IPR004294">
    <property type="entry name" value="Carotenoid_Oase"/>
</dbReference>
<dbReference type="GO" id="GO:0009570">
    <property type="term" value="C:chloroplast stroma"/>
    <property type="evidence" value="ECO:0007669"/>
    <property type="project" value="TreeGrafter"/>
</dbReference>
<evidence type="ECO:0000256" key="3">
    <source>
        <dbReference type="ARBA" id="ARBA00022964"/>
    </source>
</evidence>
<dbReference type="EMBL" id="CM010722">
    <property type="protein sequence ID" value="RZC72842.1"/>
    <property type="molecule type" value="Genomic_DNA"/>
</dbReference>
<dbReference type="Pfam" id="PF03055">
    <property type="entry name" value="RPE65"/>
    <property type="match status" value="1"/>
</dbReference>
<dbReference type="OMA" id="MISALSX"/>
<accession>A0A4Y7KKE8</accession>
<dbReference type="GO" id="GO:0046872">
    <property type="term" value="F:metal ion binding"/>
    <property type="evidence" value="ECO:0007669"/>
    <property type="project" value="UniProtKB-KW"/>
</dbReference>
<dbReference type="Gramene" id="RZC72842">
    <property type="protein sequence ID" value="RZC72842"/>
    <property type="gene ID" value="C5167_048321"/>
</dbReference>
<keyword evidence="3" id="KW-0560">Oxidoreductase</keyword>
<dbReference type="STRING" id="3469.A0A4Y7KKE8"/>
<proteinExistence type="inferred from homology"/>
<comment type="cofactor">
    <cofactor evidence="5">
        <name>Fe(2+)</name>
        <dbReference type="ChEBI" id="CHEBI:29033"/>
    </cofactor>
    <text evidence="5">Binds 1 Fe(2+) ion per subunit.</text>
</comment>
<name>A0A4Y7KKE8_PAPSO</name>
<dbReference type="AlphaFoldDB" id="A0A4Y7KKE8"/>
<reference evidence="6 7" key="1">
    <citation type="journal article" date="2018" name="Science">
        <title>The opium poppy genome and morphinan production.</title>
        <authorList>
            <person name="Guo L."/>
            <person name="Winzer T."/>
            <person name="Yang X."/>
            <person name="Li Y."/>
            <person name="Ning Z."/>
            <person name="He Z."/>
            <person name="Teodor R."/>
            <person name="Lu Y."/>
            <person name="Bowser T.A."/>
            <person name="Graham I.A."/>
            <person name="Ye K."/>
        </authorList>
    </citation>
    <scope>NUCLEOTIDE SEQUENCE [LARGE SCALE GENOMIC DNA]</scope>
    <source>
        <strain evidence="7">cv. HN1</strain>
        <tissue evidence="6">Leaves</tissue>
    </source>
</reference>